<dbReference type="Pfam" id="PF01273">
    <property type="entry name" value="LBP_BPI_CETP"/>
    <property type="match status" value="1"/>
</dbReference>
<dbReference type="SMART" id="SM00328">
    <property type="entry name" value="BPI1"/>
    <property type="match status" value="1"/>
</dbReference>
<evidence type="ECO:0000259" key="4">
    <source>
        <dbReference type="SMART" id="SM00328"/>
    </source>
</evidence>
<dbReference type="EMBL" id="JAKKPZ010000001">
    <property type="protein sequence ID" value="KAI1729442.1"/>
    <property type="molecule type" value="Genomic_DNA"/>
</dbReference>
<dbReference type="PANTHER" id="PTHR10504">
    <property type="entry name" value="BACTERICIDAL PERMEABILITY-INCREASING BPI PROTEIN-RELATED"/>
    <property type="match status" value="1"/>
</dbReference>
<dbReference type="SUPFAM" id="SSF55394">
    <property type="entry name" value="Bactericidal permeability-increasing protein, BPI"/>
    <property type="match status" value="2"/>
</dbReference>
<organism evidence="6 7">
    <name type="scientific">Ditylenchus destructor</name>
    <dbReference type="NCBI Taxonomy" id="166010"/>
    <lineage>
        <taxon>Eukaryota</taxon>
        <taxon>Metazoa</taxon>
        <taxon>Ecdysozoa</taxon>
        <taxon>Nematoda</taxon>
        <taxon>Chromadorea</taxon>
        <taxon>Rhabditida</taxon>
        <taxon>Tylenchina</taxon>
        <taxon>Tylenchomorpha</taxon>
        <taxon>Sphaerularioidea</taxon>
        <taxon>Anguinidae</taxon>
        <taxon>Anguininae</taxon>
        <taxon>Ditylenchus</taxon>
    </lineage>
</organism>
<dbReference type="GO" id="GO:0005615">
    <property type="term" value="C:extracellular space"/>
    <property type="evidence" value="ECO:0007669"/>
    <property type="project" value="TreeGrafter"/>
</dbReference>
<dbReference type="Gene3D" id="3.15.10.10">
    <property type="entry name" value="Bactericidal permeability-increasing protein, domain 1"/>
    <property type="match status" value="1"/>
</dbReference>
<keyword evidence="3" id="KW-0732">Signal</keyword>
<feature type="domain" description="Lipid-binding serum glycoprotein C-terminal" evidence="5">
    <location>
        <begin position="273"/>
        <end position="483"/>
    </location>
</feature>
<dbReference type="InterPro" id="IPR017942">
    <property type="entry name" value="Lipid-bd_serum_glycop_N"/>
</dbReference>
<evidence type="ECO:0000256" key="1">
    <source>
        <dbReference type="ARBA" id="ARBA00007292"/>
    </source>
</evidence>
<dbReference type="InterPro" id="IPR001124">
    <property type="entry name" value="Lipid-bd_serum_glycop_C"/>
</dbReference>
<dbReference type="PANTHER" id="PTHR10504:SF145">
    <property type="entry name" value="PROTEIN CBG15266"/>
    <property type="match status" value="1"/>
</dbReference>
<keyword evidence="7" id="KW-1185">Reference proteome</keyword>
<sequence>MRTVLCYFLIVIGAAFAKKLSQANKSPTLAARVSTNGLEFFSSIGHKIVNREFPKAEFPDISLPIDDGPGEGTVNVTNLYIPKFESPHFHFKLAPPDGIHFRSRDGAVKVRGEWKAVYEWGITFYSSGWVEVTASDIRSELTLGAFGKRDHPQVRIFNCSAEISQLEVQIGGGVIPWLVNLFRGSVSLAVKKAIHDQFCVTTRTAILDELNDALLSLPTHLPVASNIYMDYAYTTQPIVTSTYIQDLIYMDVVFAQNTTCSLQPTQFQIVSPPPDDFMLNVWVGETVFDCLLESIHNANLVEFALDKNFAERKFATFLSTSCRWFEICLGKFFPALAKEHPHAHVDLLFHSARPATVNITSTGMEAKAHFFVDFYLSPWKQHSSNVLARLAMDSNSTVEPAIFGDRLGGKLMDTNVSFTEIFSTFGNFSARFLNTLGMLVKPVMQVAVDTSLKVGIPIPLVENIHVANRTHLTTLLGVIRLDTDLEYVNSTEIVPPPTIIYDGRAIDVY</sequence>
<dbReference type="Pfam" id="PF02886">
    <property type="entry name" value="LBP_BPI_CETP_C"/>
    <property type="match status" value="1"/>
</dbReference>
<keyword evidence="2" id="KW-1015">Disulfide bond</keyword>
<evidence type="ECO:0000313" key="6">
    <source>
        <dbReference type="EMBL" id="KAI1729442.1"/>
    </source>
</evidence>
<evidence type="ECO:0000259" key="5">
    <source>
        <dbReference type="SMART" id="SM00329"/>
    </source>
</evidence>
<comment type="similarity">
    <text evidence="1">Belongs to the BPI/LBP/Plunc superfamily. BPI/LBP family.</text>
</comment>
<evidence type="ECO:0000313" key="7">
    <source>
        <dbReference type="Proteomes" id="UP001201812"/>
    </source>
</evidence>
<accession>A0AAD4RDW4</accession>
<protein>
    <submittedName>
        <fullName evidence="6">Bactericidal permeability-increasing protein</fullName>
    </submittedName>
</protein>
<name>A0AAD4RDW4_9BILA</name>
<dbReference type="InterPro" id="IPR032942">
    <property type="entry name" value="BPI/LBP/Plunc"/>
</dbReference>
<feature type="signal peptide" evidence="3">
    <location>
        <begin position="1"/>
        <end position="17"/>
    </location>
</feature>
<feature type="domain" description="Lipid-binding serum glycoprotein N-terminal" evidence="4">
    <location>
        <begin position="32"/>
        <end position="263"/>
    </location>
</feature>
<feature type="chain" id="PRO_5042267295" evidence="3">
    <location>
        <begin position="18"/>
        <end position="509"/>
    </location>
</feature>
<dbReference type="Gene3D" id="3.15.20.10">
    <property type="entry name" value="Bactericidal permeability-increasing protein, domain 2"/>
    <property type="match status" value="1"/>
</dbReference>
<evidence type="ECO:0000256" key="2">
    <source>
        <dbReference type="ARBA" id="ARBA00023157"/>
    </source>
</evidence>
<dbReference type="AlphaFoldDB" id="A0AAD4RDW4"/>
<evidence type="ECO:0000256" key="3">
    <source>
        <dbReference type="SAM" id="SignalP"/>
    </source>
</evidence>
<comment type="caution">
    <text evidence="6">The sequence shown here is derived from an EMBL/GenBank/DDBJ whole genome shotgun (WGS) entry which is preliminary data.</text>
</comment>
<dbReference type="InterPro" id="IPR017943">
    <property type="entry name" value="Bactericidal_perm-incr_a/b_dom"/>
</dbReference>
<reference evidence="6" key="1">
    <citation type="submission" date="2022-01" db="EMBL/GenBank/DDBJ databases">
        <title>Genome Sequence Resource for Two Populations of Ditylenchus destructor, the Migratory Endoparasitic Phytonematode.</title>
        <authorList>
            <person name="Zhang H."/>
            <person name="Lin R."/>
            <person name="Xie B."/>
        </authorList>
    </citation>
    <scope>NUCLEOTIDE SEQUENCE</scope>
    <source>
        <strain evidence="6">BazhouSP</strain>
    </source>
</reference>
<dbReference type="Proteomes" id="UP001201812">
    <property type="component" value="Unassembled WGS sequence"/>
</dbReference>
<dbReference type="GO" id="GO:0008289">
    <property type="term" value="F:lipid binding"/>
    <property type="evidence" value="ECO:0007669"/>
    <property type="project" value="InterPro"/>
</dbReference>
<dbReference type="SMART" id="SM00329">
    <property type="entry name" value="BPI2"/>
    <property type="match status" value="1"/>
</dbReference>
<gene>
    <name evidence="6" type="ORF">DdX_01683</name>
</gene>
<proteinExistence type="inferred from homology"/>